<dbReference type="RefSeq" id="WP_141636056.1">
    <property type="nucleotide sequence ID" value="NZ_VIGB01000003.1"/>
</dbReference>
<dbReference type="Gene3D" id="3.90.320.10">
    <property type="match status" value="1"/>
</dbReference>
<dbReference type="AlphaFoldDB" id="A0A540W989"/>
<organism evidence="2 3">
    <name type="scientific">Kitasatospora acidiphila</name>
    <dbReference type="NCBI Taxonomy" id="2567942"/>
    <lineage>
        <taxon>Bacteria</taxon>
        <taxon>Bacillati</taxon>
        <taxon>Actinomycetota</taxon>
        <taxon>Actinomycetes</taxon>
        <taxon>Kitasatosporales</taxon>
        <taxon>Streptomycetaceae</taxon>
        <taxon>Kitasatospora</taxon>
    </lineage>
</organism>
<evidence type="ECO:0000313" key="3">
    <source>
        <dbReference type="Proteomes" id="UP000319103"/>
    </source>
</evidence>
<accession>A0A540W989</accession>
<comment type="caution">
    <text evidence="2">The sequence shown here is derived from an EMBL/GenBank/DDBJ whole genome shotgun (WGS) entry which is preliminary data.</text>
</comment>
<dbReference type="InterPro" id="IPR011604">
    <property type="entry name" value="PDDEXK-like_dom_sf"/>
</dbReference>
<keyword evidence="3" id="KW-1185">Reference proteome</keyword>
<evidence type="ECO:0008006" key="4">
    <source>
        <dbReference type="Google" id="ProtNLM"/>
    </source>
</evidence>
<evidence type="ECO:0000256" key="1">
    <source>
        <dbReference type="SAM" id="MobiDB-lite"/>
    </source>
</evidence>
<protein>
    <recommendedName>
        <fullName evidence="4">PD-(D/E)XK endonuclease-like domain-containing protein</fullName>
    </recommendedName>
</protein>
<dbReference type="OrthoDB" id="5174688at2"/>
<dbReference type="EMBL" id="VIGB01000003">
    <property type="protein sequence ID" value="TQF05581.1"/>
    <property type="molecule type" value="Genomic_DNA"/>
</dbReference>
<name>A0A540W989_9ACTN</name>
<reference evidence="2 3" key="1">
    <citation type="submission" date="2019-06" db="EMBL/GenBank/DDBJ databases">
        <title>Description of Kitasatospora acidophila sp. nov. isolated from pine grove soil, and reclassification of Streptomyces novaecaesareae to Kitasatospora novaeceasareae comb. nov.</title>
        <authorList>
            <person name="Kim M.J."/>
        </authorList>
    </citation>
    <scope>NUCLEOTIDE SEQUENCE [LARGE SCALE GENOMIC DNA]</scope>
    <source>
        <strain evidence="2 3">MMS16-CNU292</strain>
    </source>
</reference>
<dbReference type="Proteomes" id="UP000319103">
    <property type="component" value="Unassembled WGS sequence"/>
</dbReference>
<evidence type="ECO:0000313" key="2">
    <source>
        <dbReference type="EMBL" id="TQF05581.1"/>
    </source>
</evidence>
<proteinExistence type="predicted"/>
<feature type="region of interest" description="Disordered" evidence="1">
    <location>
        <begin position="1"/>
        <end position="33"/>
    </location>
</feature>
<sequence>MTLSPARLSPSIWTAADQADARRPRSRQTQLGASDTVCERRAAYILHGHPRTDHVVSPAAILGTYIHAGLTADAKQEFGWLVERKVADTAVRGSVDIVQLDDATARKLPTRLRPKAPAEAVTVEDIKTKTVWKWDDVLRYGATEAELRQVHLYADLIRTDGFEDRSGQRVLARLGPVDVRQIRLRFICRDNGAEHVQEIDFDPQRAEEARWWLDRVAETASPEEARRDFNGPGLDAACDFCPFVTACWGVPAPGRPAQTTLIHNDMDVEQALIDYSEAHQLFVRGKRVKDLVRKMVDASPEGRYGPNILKWGGGSPVEEPDLAKMIEQFDDAELTVPQMPDAAKMVKILTAAGLAVPMRETSRRTARTIRIVPYRE</sequence>
<gene>
    <name evidence="2" type="ORF">E6W39_29295</name>
</gene>